<name>A0A3G5ABX7_9VIRU</name>
<evidence type="ECO:0000313" key="1">
    <source>
        <dbReference type="EMBL" id="AYV84657.1"/>
    </source>
</evidence>
<accession>A0A3G5ABX7</accession>
<reference evidence="1" key="1">
    <citation type="submission" date="2018-10" db="EMBL/GenBank/DDBJ databases">
        <title>Hidden diversity of soil giant viruses.</title>
        <authorList>
            <person name="Schulz F."/>
            <person name="Alteio L."/>
            <person name="Goudeau D."/>
            <person name="Ryan E.M."/>
            <person name="Malmstrom R.R."/>
            <person name="Blanchard J."/>
            <person name="Woyke T."/>
        </authorList>
    </citation>
    <scope>NUCLEOTIDE SEQUENCE</scope>
    <source>
        <strain evidence="1">HYV1</strain>
    </source>
</reference>
<sequence>MKESIFLSNLIALLDNGTVHQIQEHIEKNPIKIEASLLLRQIKKIAKKTIIRDDSRILNIVLKCICHCRPIAEEIAIIYDTYFNHFVDAFISSKSSRITWVVLYDTICYFASGTDRGYISLGRIISSC</sequence>
<protein>
    <submittedName>
        <fullName evidence="1">Uncharacterized protein</fullName>
    </submittedName>
</protein>
<feature type="non-terminal residue" evidence="1">
    <location>
        <position position="128"/>
    </location>
</feature>
<dbReference type="EMBL" id="MK072414">
    <property type="protein sequence ID" value="AYV84657.1"/>
    <property type="molecule type" value="Genomic_DNA"/>
</dbReference>
<proteinExistence type="predicted"/>
<organism evidence="1">
    <name type="scientific">Hyperionvirus sp</name>
    <dbReference type="NCBI Taxonomy" id="2487770"/>
    <lineage>
        <taxon>Viruses</taxon>
        <taxon>Varidnaviria</taxon>
        <taxon>Bamfordvirae</taxon>
        <taxon>Nucleocytoviricota</taxon>
        <taxon>Megaviricetes</taxon>
        <taxon>Imitervirales</taxon>
        <taxon>Mimiviridae</taxon>
        <taxon>Klosneuvirinae</taxon>
    </lineage>
</organism>
<gene>
    <name evidence="1" type="ORF">Hyperionvirus32_25</name>
</gene>